<dbReference type="InterPro" id="IPR036504">
    <property type="entry name" value="CGI121/TPRKB_sf"/>
</dbReference>
<feature type="compositionally biased region" description="Low complexity" evidence="6">
    <location>
        <begin position="73"/>
        <end position="86"/>
    </location>
</feature>
<reference evidence="7 8" key="1">
    <citation type="journal article" date="2019" name="Sci. Rep.">
        <title>Nanopore sequencing improves the draft genome of the human pathogenic amoeba Naegleria fowleri.</title>
        <authorList>
            <person name="Liechti N."/>
            <person name="Schurch N."/>
            <person name="Bruggmann R."/>
            <person name="Wittwer M."/>
        </authorList>
    </citation>
    <scope>NUCLEOTIDE SEQUENCE [LARGE SCALE GENOMIC DNA]</scope>
    <source>
        <strain evidence="7 8">ATCC 30894</strain>
    </source>
</reference>
<feature type="region of interest" description="Disordered" evidence="6">
    <location>
        <begin position="68"/>
        <end position="97"/>
    </location>
</feature>
<dbReference type="Pfam" id="PF08617">
    <property type="entry name" value="CGI-121"/>
    <property type="match status" value="1"/>
</dbReference>
<gene>
    <name evidence="7" type="ORF">FDP41_010987</name>
</gene>
<dbReference type="GO" id="GO:0002949">
    <property type="term" value="P:tRNA threonylcarbamoyladenosine modification"/>
    <property type="evidence" value="ECO:0007669"/>
    <property type="project" value="TreeGrafter"/>
</dbReference>
<dbReference type="OrthoDB" id="329139at2759"/>
<dbReference type="RefSeq" id="XP_044567722.1">
    <property type="nucleotide sequence ID" value="XM_044701345.1"/>
</dbReference>
<dbReference type="GO" id="GO:0005634">
    <property type="term" value="C:nucleus"/>
    <property type="evidence" value="ECO:0007669"/>
    <property type="project" value="UniProtKB-SubCell"/>
</dbReference>
<keyword evidence="4 5" id="KW-0539">Nucleus</keyword>
<evidence type="ECO:0000256" key="4">
    <source>
        <dbReference type="ARBA" id="ARBA00023242"/>
    </source>
</evidence>
<dbReference type="GeneID" id="68118202"/>
<protein>
    <recommendedName>
        <fullName evidence="9">EKC/KEOPS complex subunit CGI121</fullName>
    </recommendedName>
</protein>
<dbReference type="SUPFAM" id="SSF143870">
    <property type="entry name" value="PF0523-like"/>
    <property type="match status" value="1"/>
</dbReference>
<proteinExistence type="inferred from homology"/>
<accession>A0A6A5CCL9</accession>
<evidence type="ECO:0000256" key="6">
    <source>
        <dbReference type="SAM" id="MobiDB-lite"/>
    </source>
</evidence>
<dbReference type="VEuPathDB" id="AmoebaDB:NfTy_016190"/>
<name>A0A6A5CCL9_NAEFO</name>
<dbReference type="EMBL" id="VFQX01000007">
    <property type="protein sequence ID" value="KAF0983009.1"/>
    <property type="molecule type" value="Genomic_DNA"/>
</dbReference>
<organism evidence="7 8">
    <name type="scientific">Naegleria fowleri</name>
    <name type="common">Brain eating amoeba</name>
    <dbReference type="NCBI Taxonomy" id="5763"/>
    <lineage>
        <taxon>Eukaryota</taxon>
        <taxon>Discoba</taxon>
        <taxon>Heterolobosea</taxon>
        <taxon>Tetramitia</taxon>
        <taxon>Eutetramitia</taxon>
        <taxon>Vahlkampfiidae</taxon>
        <taxon>Naegleria</taxon>
    </lineage>
</organism>
<feature type="compositionally biased region" description="Polar residues" evidence="6">
    <location>
        <begin position="87"/>
        <end position="97"/>
    </location>
</feature>
<evidence type="ECO:0000256" key="5">
    <source>
        <dbReference type="RuleBase" id="RU004398"/>
    </source>
</evidence>
<dbReference type="AlphaFoldDB" id="A0A6A5CCL9"/>
<evidence type="ECO:0008006" key="9">
    <source>
        <dbReference type="Google" id="ProtNLM"/>
    </source>
</evidence>
<dbReference type="VEuPathDB" id="AmoebaDB:NF0090810"/>
<dbReference type="InterPro" id="IPR013926">
    <property type="entry name" value="CGI121/TPRKB"/>
</dbReference>
<keyword evidence="3" id="KW-0819">tRNA processing</keyword>
<sequence length="221" mass="24611">MIFSIPSSSSSSIQVQVLLLQNCSFIQKLVHAQKPTCVAACINPKMMPSLFVLQTTLHHVVLAKNDSKEVETDSTTSSSESIATGSGNINNSNVQTSSVGGWKTQNIHTELLYKLNPKRNIGQAFKNFGANDHSSEKAVLCVACKENENPNLEDYLISNFITNEDDKKNLKIISDSKEIDEYLKSHVDSQAICKLFNFTKEELSNNLEDNMIMYLAVRDFN</sequence>
<evidence type="ECO:0000256" key="2">
    <source>
        <dbReference type="ARBA" id="ARBA00005546"/>
    </source>
</evidence>
<evidence type="ECO:0000313" key="7">
    <source>
        <dbReference type="EMBL" id="KAF0983009.1"/>
    </source>
</evidence>
<dbReference type="GO" id="GO:0005829">
    <property type="term" value="C:cytosol"/>
    <property type="evidence" value="ECO:0007669"/>
    <property type="project" value="TreeGrafter"/>
</dbReference>
<dbReference type="Proteomes" id="UP000444721">
    <property type="component" value="Unassembled WGS sequence"/>
</dbReference>
<dbReference type="GO" id="GO:0000408">
    <property type="term" value="C:EKC/KEOPS complex"/>
    <property type="evidence" value="ECO:0007669"/>
    <property type="project" value="TreeGrafter"/>
</dbReference>
<comment type="similarity">
    <text evidence="2 5">Belongs to the CGI121/TPRKB family.</text>
</comment>
<comment type="caution">
    <text evidence="7">The sequence shown here is derived from an EMBL/GenBank/DDBJ whole genome shotgun (WGS) entry which is preliminary data.</text>
</comment>
<keyword evidence="8" id="KW-1185">Reference proteome</keyword>
<dbReference type="Gene3D" id="3.30.2380.10">
    <property type="entry name" value="CGI121/TPRKB"/>
    <property type="match status" value="1"/>
</dbReference>
<dbReference type="PANTHER" id="PTHR15840:SF10">
    <property type="entry name" value="EKC_KEOPS COMPLEX SUBUNIT TPRKB"/>
    <property type="match status" value="1"/>
</dbReference>
<evidence type="ECO:0000256" key="3">
    <source>
        <dbReference type="ARBA" id="ARBA00022694"/>
    </source>
</evidence>
<comment type="subcellular location">
    <subcellularLocation>
        <location evidence="1">Nucleus</location>
    </subcellularLocation>
</comment>
<evidence type="ECO:0000256" key="1">
    <source>
        <dbReference type="ARBA" id="ARBA00004123"/>
    </source>
</evidence>
<evidence type="ECO:0000313" key="8">
    <source>
        <dbReference type="Proteomes" id="UP000444721"/>
    </source>
</evidence>
<dbReference type="VEuPathDB" id="AmoebaDB:FDP41_010987"/>
<dbReference type="PANTHER" id="PTHR15840">
    <property type="entry name" value="CGI-121 FAMILY MEMBER"/>
    <property type="match status" value="1"/>
</dbReference>